<reference evidence="3" key="1">
    <citation type="journal article" date="2019" name="Sci. Rep.">
        <title>Draft genome of Tanacetum cinerariifolium, the natural source of mosquito coil.</title>
        <authorList>
            <person name="Yamashiro T."/>
            <person name="Shiraishi A."/>
            <person name="Satake H."/>
            <person name="Nakayama K."/>
        </authorList>
    </citation>
    <scope>NUCLEOTIDE SEQUENCE</scope>
</reference>
<dbReference type="GO" id="GO:0008233">
    <property type="term" value="F:peptidase activity"/>
    <property type="evidence" value="ECO:0007669"/>
    <property type="project" value="UniProtKB-KW"/>
</dbReference>
<evidence type="ECO:0000256" key="1">
    <source>
        <dbReference type="ARBA" id="ARBA00022670"/>
    </source>
</evidence>
<proteinExistence type="predicted"/>
<dbReference type="PROSITE" id="PS50994">
    <property type="entry name" value="INTEGRASE"/>
    <property type="match status" value="1"/>
</dbReference>
<feature type="domain" description="Integrase catalytic" evidence="2">
    <location>
        <begin position="397"/>
        <end position="527"/>
    </location>
</feature>
<protein>
    <submittedName>
        <fullName evidence="3">Putative ribonuclease H-like domain-containing protein</fullName>
    </submittedName>
</protein>
<dbReference type="AlphaFoldDB" id="A0A6L2MNU0"/>
<name>A0A6L2MNU0_TANCI</name>
<dbReference type="InterPro" id="IPR012337">
    <property type="entry name" value="RNaseH-like_sf"/>
</dbReference>
<dbReference type="InterPro" id="IPR054722">
    <property type="entry name" value="PolX-like_BBD"/>
</dbReference>
<dbReference type="GO" id="GO:0015074">
    <property type="term" value="P:DNA integration"/>
    <property type="evidence" value="ECO:0007669"/>
    <property type="project" value="InterPro"/>
</dbReference>
<dbReference type="GO" id="GO:0006508">
    <property type="term" value="P:proteolysis"/>
    <property type="evidence" value="ECO:0007669"/>
    <property type="project" value="UniProtKB-KW"/>
</dbReference>
<accession>A0A6L2MNU0</accession>
<dbReference type="EMBL" id="BKCJ010007116">
    <property type="protein sequence ID" value="GEU75608.1"/>
    <property type="molecule type" value="Genomic_DNA"/>
</dbReference>
<dbReference type="InterPro" id="IPR036397">
    <property type="entry name" value="RNaseH_sf"/>
</dbReference>
<dbReference type="SUPFAM" id="SSF53098">
    <property type="entry name" value="Ribonuclease H-like"/>
    <property type="match status" value="1"/>
</dbReference>
<evidence type="ECO:0000313" key="3">
    <source>
        <dbReference type="EMBL" id="GEU75608.1"/>
    </source>
</evidence>
<dbReference type="InterPro" id="IPR039537">
    <property type="entry name" value="Retrotran_Ty1/copia-like"/>
</dbReference>
<organism evidence="3">
    <name type="scientific">Tanacetum cinerariifolium</name>
    <name type="common">Dalmatian daisy</name>
    <name type="synonym">Chrysanthemum cinerariifolium</name>
    <dbReference type="NCBI Taxonomy" id="118510"/>
    <lineage>
        <taxon>Eukaryota</taxon>
        <taxon>Viridiplantae</taxon>
        <taxon>Streptophyta</taxon>
        <taxon>Embryophyta</taxon>
        <taxon>Tracheophyta</taxon>
        <taxon>Spermatophyta</taxon>
        <taxon>Magnoliopsida</taxon>
        <taxon>eudicotyledons</taxon>
        <taxon>Gunneridae</taxon>
        <taxon>Pentapetalae</taxon>
        <taxon>asterids</taxon>
        <taxon>campanulids</taxon>
        <taxon>Asterales</taxon>
        <taxon>Asteraceae</taxon>
        <taxon>Asteroideae</taxon>
        <taxon>Anthemideae</taxon>
        <taxon>Anthemidinae</taxon>
        <taxon>Tanacetum</taxon>
    </lineage>
</organism>
<dbReference type="Pfam" id="PF22936">
    <property type="entry name" value="Pol_BBD"/>
    <property type="match status" value="1"/>
</dbReference>
<dbReference type="PANTHER" id="PTHR42648:SF21">
    <property type="entry name" value="CYSTEINE-RICH RLK (RECEPTOR-LIKE PROTEIN KINASE) 8"/>
    <property type="match status" value="1"/>
</dbReference>
<comment type="caution">
    <text evidence="3">The sequence shown here is derived from an EMBL/GenBank/DDBJ whole genome shotgun (WGS) entry which is preliminary data.</text>
</comment>
<dbReference type="GO" id="GO:0003676">
    <property type="term" value="F:nucleic acid binding"/>
    <property type="evidence" value="ECO:0007669"/>
    <property type="project" value="InterPro"/>
</dbReference>
<keyword evidence="1" id="KW-0645">Protease</keyword>
<dbReference type="PANTHER" id="PTHR42648">
    <property type="entry name" value="TRANSPOSASE, PUTATIVE-RELATED"/>
    <property type="match status" value="1"/>
</dbReference>
<sequence length="527" mass="59866">MKILIQTCLMPLAIKTQNDSFRFVHELKQEMHADLKYVESLEKEIGELESDKAEFLNMYDVLLQECVSNDVKCSCLMSLSDLYALDELQCLYLHKVKECNCLAQKLSKQTEFVSKKVKNDTVCNEKASNVFRKEREQYFKIQDLKPKLQDKNIAISELKKHIKKGKGKSVDTKFDKPSVVRQPNAQRIPKPSILGKMTPFSNSLERIYFPKTMSDLKTNVSEGLSKPVTAQTLPQTAGKAVSNTNVLKLGMYRIDNRPQHKRNQSRDKVVPNNSQVKLKKTQVEVHPRIPSVFNKMKSITACKDSLNSRTLNANAVCSTCNKCLVDSNHFACITKMLSDVNARTKKPNIVPISTRKPKSQANKSVATPHKKKHMIGNLKLLCNFVEKFMGTVHFGNDQFAPILDYGDLVQGNVMINRVYYVKGLNHNLFSVGQFCDADLEDETPEVLKEFLTMIQRNLQALVITVRTDRGTVFLNKTLNAFIKEEGIKHQTSTARTPKQNGVVERWNRTLVEAARTMLSASKLPLFF</sequence>
<gene>
    <name evidence="3" type="ORF">Tci_047586</name>
</gene>
<evidence type="ECO:0000259" key="2">
    <source>
        <dbReference type="PROSITE" id="PS50994"/>
    </source>
</evidence>
<keyword evidence="1" id="KW-0378">Hydrolase</keyword>
<dbReference type="Gene3D" id="3.30.420.10">
    <property type="entry name" value="Ribonuclease H-like superfamily/Ribonuclease H"/>
    <property type="match status" value="1"/>
</dbReference>
<dbReference type="InterPro" id="IPR001584">
    <property type="entry name" value="Integrase_cat-core"/>
</dbReference>